<feature type="domain" description="O-methyltransferase C-terminal" evidence="4">
    <location>
        <begin position="193"/>
        <end position="377"/>
    </location>
</feature>
<dbReference type="GO" id="GO:0032259">
    <property type="term" value="P:methylation"/>
    <property type="evidence" value="ECO:0007669"/>
    <property type="project" value="UniProtKB-KW"/>
</dbReference>
<dbReference type="GO" id="GO:0008171">
    <property type="term" value="F:O-methyltransferase activity"/>
    <property type="evidence" value="ECO:0007669"/>
    <property type="project" value="InterPro"/>
</dbReference>
<comment type="caution">
    <text evidence="5">The sequence shown here is derived from an EMBL/GenBank/DDBJ whole genome shotgun (WGS) entry which is preliminary data.</text>
</comment>
<dbReference type="EMBL" id="JAESVG020000002">
    <property type="protein sequence ID" value="KAG8629806.1"/>
    <property type="molecule type" value="Genomic_DNA"/>
</dbReference>
<evidence type="ECO:0000313" key="6">
    <source>
        <dbReference type="Proteomes" id="UP000809789"/>
    </source>
</evidence>
<gene>
    <name evidence="5" type="ORF">KVT40_001425</name>
</gene>
<accession>A0A8K0PHA3</accession>
<dbReference type="PANTHER" id="PTHR43712:SF2">
    <property type="entry name" value="O-METHYLTRANSFERASE CICE"/>
    <property type="match status" value="1"/>
</dbReference>
<dbReference type="Gene3D" id="3.40.50.150">
    <property type="entry name" value="Vaccinia Virus protein VP39"/>
    <property type="match status" value="1"/>
</dbReference>
<keyword evidence="3" id="KW-0949">S-adenosyl-L-methionine</keyword>
<dbReference type="InterPro" id="IPR001077">
    <property type="entry name" value="COMT_C"/>
</dbReference>
<organism evidence="5 6">
    <name type="scientific">Elsinoe batatas</name>
    <dbReference type="NCBI Taxonomy" id="2601811"/>
    <lineage>
        <taxon>Eukaryota</taxon>
        <taxon>Fungi</taxon>
        <taxon>Dikarya</taxon>
        <taxon>Ascomycota</taxon>
        <taxon>Pezizomycotina</taxon>
        <taxon>Dothideomycetes</taxon>
        <taxon>Dothideomycetidae</taxon>
        <taxon>Myriangiales</taxon>
        <taxon>Elsinoaceae</taxon>
        <taxon>Elsinoe</taxon>
    </lineage>
</organism>
<proteinExistence type="predicted"/>
<evidence type="ECO:0000259" key="4">
    <source>
        <dbReference type="Pfam" id="PF00891"/>
    </source>
</evidence>
<keyword evidence="1" id="KW-0489">Methyltransferase</keyword>
<dbReference type="SUPFAM" id="SSF53335">
    <property type="entry name" value="S-adenosyl-L-methionine-dependent methyltransferases"/>
    <property type="match status" value="1"/>
</dbReference>
<keyword evidence="6" id="KW-1185">Reference proteome</keyword>
<dbReference type="InterPro" id="IPR029063">
    <property type="entry name" value="SAM-dependent_MTases_sf"/>
</dbReference>
<dbReference type="OrthoDB" id="2410195at2759"/>
<dbReference type="PANTHER" id="PTHR43712">
    <property type="entry name" value="PUTATIVE (AFU_ORTHOLOGUE AFUA_4G14580)-RELATED"/>
    <property type="match status" value="1"/>
</dbReference>
<evidence type="ECO:0000256" key="2">
    <source>
        <dbReference type="ARBA" id="ARBA00022679"/>
    </source>
</evidence>
<evidence type="ECO:0000256" key="1">
    <source>
        <dbReference type="ARBA" id="ARBA00022603"/>
    </source>
</evidence>
<name>A0A8K0PHA3_9PEZI</name>
<dbReference type="Proteomes" id="UP000809789">
    <property type="component" value="Unassembled WGS sequence"/>
</dbReference>
<sequence>MEDSKKHLAAVIETVQILEQRLHSMPHHAENEAEASDVRALSLACGTLQFQVQLLGLSVMAPEAAVPSFFETQFTTMIAIKIAMDSNLITLLENAGTDGITLDEAQRVLESTFPGYGSNVLPRLGDIGIISLGKGGRISRTTLSSSMMKEKPAFSRLRIFHEHVIPVWSSPMPTFSVASRSPFQAYHDTDLDFFEYLKKSRTEDVVHFSRAMESFSSGHAISEGSILANFPWKDFTTVLDLGGSNGDFAKTIMKIPSASKCRFIIQDREEAIPTTRYSERMTFEPRNFFEADWSNPDALVIVRHVLHDWEDAKARMILKAIAEPMKPTEIFLIVEAVLDSLPTDSRIEAENTCLVTYTLLRGRERTKAEWEDLIRSANANLTISSIDHIEGTTDCLIVVRKT</sequence>
<dbReference type="AlphaFoldDB" id="A0A8K0PHA3"/>
<dbReference type="PROSITE" id="PS51683">
    <property type="entry name" value="SAM_OMT_II"/>
    <property type="match status" value="1"/>
</dbReference>
<protein>
    <recommendedName>
        <fullName evidence="4">O-methyltransferase C-terminal domain-containing protein</fullName>
    </recommendedName>
</protein>
<keyword evidence="2" id="KW-0808">Transferase</keyword>
<dbReference type="Pfam" id="PF00891">
    <property type="entry name" value="Methyltransf_2"/>
    <property type="match status" value="1"/>
</dbReference>
<evidence type="ECO:0000313" key="5">
    <source>
        <dbReference type="EMBL" id="KAG8629806.1"/>
    </source>
</evidence>
<evidence type="ECO:0000256" key="3">
    <source>
        <dbReference type="ARBA" id="ARBA00022691"/>
    </source>
</evidence>
<dbReference type="InterPro" id="IPR016461">
    <property type="entry name" value="COMT-like"/>
</dbReference>
<reference evidence="5" key="1">
    <citation type="submission" date="2021-07" db="EMBL/GenBank/DDBJ databases">
        <title>Elsinoe batatas strain:CRI-CJ2 Genome sequencing and assembly.</title>
        <authorList>
            <person name="Huang L."/>
        </authorList>
    </citation>
    <scope>NUCLEOTIDE SEQUENCE</scope>
    <source>
        <strain evidence="5">CRI-CJ2</strain>
    </source>
</reference>